<evidence type="ECO:0000256" key="1">
    <source>
        <dbReference type="ARBA" id="ARBA00010634"/>
    </source>
</evidence>
<dbReference type="InterPro" id="IPR007428">
    <property type="entry name" value="MlaA"/>
</dbReference>
<keyword evidence="5" id="KW-1185">Reference proteome</keyword>
<dbReference type="Proteomes" id="UP000243232">
    <property type="component" value="Chromosome I"/>
</dbReference>
<dbReference type="PANTHER" id="PTHR30035:SF3">
    <property type="entry name" value="INTERMEMBRANE PHOSPHOLIPID TRANSPORT SYSTEM LIPOPROTEIN MLAA"/>
    <property type="match status" value="1"/>
</dbReference>
<feature type="chain" id="PRO_5009273989" evidence="3">
    <location>
        <begin position="31"/>
        <end position="234"/>
    </location>
</feature>
<accession>A0A1H2FHI2</accession>
<dbReference type="EMBL" id="LT629785">
    <property type="protein sequence ID" value="SDU06811.1"/>
    <property type="molecule type" value="Genomic_DNA"/>
</dbReference>
<dbReference type="GO" id="GO:0120010">
    <property type="term" value="P:intermembrane phospholipid transfer"/>
    <property type="evidence" value="ECO:0007669"/>
    <property type="project" value="TreeGrafter"/>
</dbReference>
<dbReference type="GO" id="GO:0016020">
    <property type="term" value="C:membrane"/>
    <property type="evidence" value="ECO:0007669"/>
    <property type="project" value="InterPro"/>
</dbReference>
<keyword evidence="2 3" id="KW-0732">Signal</keyword>
<proteinExistence type="inferred from homology"/>
<dbReference type="PANTHER" id="PTHR30035">
    <property type="entry name" value="LIPOPROTEIN VACJ-RELATED"/>
    <property type="match status" value="1"/>
</dbReference>
<evidence type="ECO:0000256" key="3">
    <source>
        <dbReference type="SAM" id="SignalP"/>
    </source>
</evidence>
<dbReference type="AlphaFoldDB" id="A0A1H2FHI2"/>
<keyword evidence="4" id="KW-0449">Lipoprotein</keyword>
<evidence type="ECO:0000313" key="4">
    <source>
        <dbReference type="EMBL" id="SDU06811.1"/>
    </source>
</evidence>
<evidence type="ECO:0000256" key="2">
    <source>
        <dbReference type="ARBA" id="ARBA00022729"/>
    </source>
</evidence>
<name>A0A1H2FHI2_9PSED</name>
<protein>
    <submittedName>
        <fullName evidence="4">Phospholipid-binding lipoprotein MlaA</fullName>
    </submittedName>
</protein>
<dbReference type="STRING" id="364197.SAMN05216296_1587"/>
<comment type="similarity">
    <text evidence="1">Belongs to the MlaA family.</text>
</comment>
<feature type="signal peptide" evidence="3">
    <location>
        <begin position="1"/>
        <end position="30"/>
    </location>
</feature>
<evidence type="ECO:0000313" key="5">
    <source>
        <dbReference type="Proteomes" id="UP000243232"/>
    </source>
</evidence>
<reference evidence="5" key="1">
    <citation type="submission" date="2016-10" db="EMBL/GenBank/DDBJ databases">
        <authorList>
            <person name="Varghese N."/>
            <person name="Submissions S."/>
        </authorList>
    </citation>
    <scope>NUCLEOTIDE SEQUENCE [LARGE SCALE GENOMIC DNA]</scope>
    <source>
        <strain evidence="5">DSM 17875</strain>
    </source>
</reference>
<dbReference type="PRINTS" id="PR01805">
    <property type="entry name" value="VACJLIPOPROT"/>
</dbReference>
<dbReference type="OrthoDB" id="9785326at2"/>
<sequence>MDSFGLKNIGQTCKILLLGSLTLMSTLALGSEEDDPWESFNRPIFTFNDTLDTYALKPLAQGYQYVTPDPVEDGVSNFFGNLGDVKNLANDLLQGKFEEAGIDTARVLFNSTFGLLGLFDVASKMDLKRSDEDFGQTMGSWGVGSGPYLVLPFFGPSTVRDAFGKLPDTFVEPYRYVSDVPVRNSAYGLNVVQTRAGLLSAEKLITGDKYTFIRNAYLQSREFGVQDGEVEDDF</sequence>
<organism evidence="4 5">
    <name type="scientific">Pseudomonas pohangensis</name>
    <dbReference type="NCBI Taxonomy" id="364197"/>
    <lineage>
        <taxon>Bacteria</taxon>
        <taxon>Pseudomonadati</taxon>
        <taxon>Pseudomonadota</taxon>
        <taxon>Gammaproteobacteria</taxon>
        <taxon>Pseudomonadales</taxon>
        <taxon>Pseudomonadaceae</taxon>
        <taxon>Pseudomonas</taxon>
    </lineage>
</organism>
<dbReference type="Pfam" id="PF04333">
    <property type="entry name" value="MlaA"/>
    <property type="match status" value="1"/>
</dbReference>
<gene>
    <name evidence="4" type="ORF">SAMN05216296_1587</name>
</gene>